<dbReference type="PaxDb" id="3708-A0A078G5T1"/>
<dbReference type="GO" id="GO:0030015">
    <property type="term" value="C:CCR4-NOT core complex"/>
    <property type="evidence" value="ECO:0000318"/>
    <property type="project" value="GO_Central"/>
</dbReference>
<dbReference type="Gene3D" id="1.25.10.10">
    <property type="entry name" value="Leucine-rich Repeat Variant"/>
    <property type="match status" value="1"/>
</dbReference>
<proteinExistence type="predicted"/>
<protein>
    <submittedName>
        <fullName evidence="1">BnaA06g20840D protein</fullName>
    </submittedName>
</protein>
<evidence type="ECO:0000313" key="1">
    <source>
        <dbReference type="EMBL" id="CDY21815.1"/>
    </source>
</evidence>
<accession>A0A078G5T1</accession>
<dbReference type="AlphaFoldDB" id="A0A078G5T1"/>
<name>A0A078G5T1_BRANA</name>
<dbReference type="GO" id="GO:0000932">
    <property type="term" value="C:P-body"/>
    <property type="evidence" value="ECO:0000318"/>
    <property type="project" value="GO_Central"/>
</dbReference>
<dbReference type="InterPro" id="IPR007216">
    <property type="entry name" value="CNOT9"/>
</dbReference>
<evidence type="ECO:0000313" key="2">
    <source>
        <dbReference type="Proteomes" id="UP000028999"/>
    </source>
</evidence>
<dbReference type="PANTHER" id="PTHR12262">
    <property type="entry name" value="CCR4-NOT TRANSCRIPTION COMPLEX SUBUNIT 9"/>
    <property type="match status" value="1"/>
</dbReference>
<dbReference type="InterPro" id="IPR011989">
    <property type="entry name" value="ARM-like"/>
</dbReference>
<organism evidence="1 2">
    <name type="scientific">Brassica napus</name>
    <name type="common">Rape</name>
    <dbReference type="NCBI Taxonomy" id="3708"/>
    <lineage>
        <taxon>Eukaryota</taxon>
        <taxon>Viridiplantae</taxon>
        <taxon>Streptophyta</taxon>
        <taxon>Embryophyta</taxon>
        <taxon>Tracheophyta</taxon>
        <taxon>Spermatophyta</taxon>
        <taxon>Magnoliopsida</taxon>
        <taxon>eudicotyledons</taxon>
        <taxon>Gunneridae</taxon>
        <taxon>Pentapetalae</taxon>
        <taxon>rosids</taxon>
        <taxon>malvids</taxon>
        <taxon>Brassicales</taxon>
        <taxon>Brassicaceae</taxon>
        <taxon>Brassiceae</taxon>
        <taxon>Brassica</taxon>
    </lineage>
</organism>
<dbReference type="STRING" id="3708.A0A078G5T1"/>
<reference evidence="1 2" key="1">
    <citation type="journal article" date="2014" name="Science">
        <title>Plant genetics. Early allopolyploid evolution in the post-Neolithic Brassica napus oilseed genome.</title>
        <authorList>
            <person name="Chalhoub B."/>
            <person name="Denoeud F."/>
            <person name="Liu S."/>
            <person name="Parkin I.A."/>
            <person name="Tang H."/>
            <person name="Wang X."/>
            <person name="Chiquet J."/>
            <person name="Belcram H."/>
            <person name="Tong C."/>
            <person name="Samans B."/>
            <person name="Correa M."/>
            <person name="Da Silva C."/>
            <person name="Just J."/>
            <person name="Falentin C."/>
            <person name="Koh C.S."/>
            <person name="Le Clainche I."/>
            <person name="Bernard M."/>
            <person name="Bento P."/>
            <person name="Noel B."/>
            <person name="Labadie K."/>
            <person name="Alberti A."/>
            <person name="Charles M."/>
            <person name="Arnaud D."/>
            <person name="Guo H."/>
            <person name="Daviaud C."/>
            <person name="Alamery S."/>
            <person name="Jabbari K."/>
            <person name="Zhao M."/>
            <person name="Edger P.P."/>
            <person name="Chelaifa H."/>
            <person name="Tack D."/>
            <person name="Lassalle G."/>
            <person name="Mestiri I."/>
            <person name="Schnel N."/>
            <person name="Le Paslier M.C."/>
            <person name="Fan G."/>
            <person name="Renault V."/>
            <person name="Bayer P.E."/>
            <person name="Golicz A.A."/>
            <person name="Manoli S."/>
            <person name="Lee T.H."/>
            <person name="Thi V.H."/>
            <person name="Chalabi S."/>
            <person name="Hu Q."/>
            <person name="Fan C."/>
            <person name="Tollenaere R."/>
            <person name="Lu Y."/>
            <person name="Battail C."/>
            <person name="Shen J."/>
            <person name="Sidebottom C.H."/>
            <person name="Wang X."/>
            <person name="Canaguier A."/>
            <person name="Chauveau A."/>
            <person name="Berard A."/>
            <person name="Deniot G."/>
            <person name="Guan M."/>
            <person name="Liu Z."/>
            <person name="Sun F."/>
            <person name="Lim Y.P."/>
            <person name="Lyons E."/>
            <person name="Town C.D."/>
            <person name="Bancroft I."/>
            <person name="Wang X."/>
            <person name="Meng J."/>
            <person name="Ma J."/>
            <person name="Pires J.C."/>
            <person name="King G.J."/>
            <person name="Brunel D."/>
            <person name="Delourme R."/>
            <person name="Renard M."/>
            <person name="Aury J.M."/>
            <person name="Adams K.L."/>
            <person name="Batley J."/>
            <person name="Snowdon R.J."/>
            <person name="Tost J."/>
            <person name="Edwards D."/>
            <person name="Zhou Y."/>
            <person name="Hua W."/>
            <person name="Sharpe A.G."/>
            <person name="Paterson A.H."/>
            <person name="Guan C."/>
            <person name="Wincker P."/>
        </authorList>
    </citation>
    <scope>NUCLEOTIDE SEQUENCE [LARGE SCALE GENOMIC DNA]</scope>
    <source>
        <strain evidence="2">cv. Darmor-bzh</strain>
    </source>
</reference>
<dbReference type="GO" id="GO:0017148">
    <property type="term" value="P:negative regulation of translation"/>
    <property type="evidence" value="ECO:0000318"/>
    <property type="project" value="GO_Central"/>
</dbReference>
<keyword evidence="2" id="KW-1185">Reference proteome</keyword>
<dbReference type="Gramene" id="CDY21815">
    <property type="protein sequence ID" value="CDY21815"/>
    <property type="gene ID" value="GSBRNA2T00016370001"/>
</dbReference>
<dbReference type="GO" id="GO:0006402">
    <property type="term" value="P:mRNA catabolic process"/>
    <property type="evidence" value="ECO:0007669"/>
    <property type="project" value="InterPro"/>
</dbReference>
<sequence>MIIKRVDDLHNTIPSTFDSTLQNLSTHRKKLEILPRLLWKSRCTMAMMLQQILKIYPHTSLYNILLLFKCITHYPETRNRFLKADMPTYFYPLMDINLTDKPLECLRLGALGVIAHMLKLPADTAVVRYLVNRSCLQHCTKAIEIGSTESKTIAVFIINKILSTGEGLQYCCVLPDRFFFIDGLLKKLLVYLTAMGTPCPSLFNLLVGCYTNLSYKPRTRRGLRRYLPAMLFNGTFACLLAEDPAAERCRQQLIKTLEMK</sequence>
<dbReference type="Pfam" id="PF04078">
    <property type="entry name" value="Rcd1"/>
    <property type="match status" value="1"/>
</dbReference>
<gene>
    <name evidence="1" type="primary">BnaA06g20840D</name>
    <name evidence="1" type="ORF">GSBRNA2T00016370001</name>
</gene>
<dbReference type="OMA" id="FNGTFAC"/>
<dbReference type="EMBL" id="LK032124">
    <property type="protein sequence ID" value="CDY21815.1"/>
    <property type="molecule type" value="Genomic_DNA"/>
</dbReference>
<dbReference type="Proteomes" id="UP000028999">
    <property type="component" value="Unassembled WGS sequence"/>
</dbReference>